<evidence type="ECO:0000256" key="1">
    <source>
        <dbReference type="SAM" id="SignalP"/>
    </source>
</evidence>
<dbReference type="STRING" id="97972.A0A2V1DTW9"/>
<keyword evidence="4" id="KW-1185">Reference proteome</keyword>
<evidence type="ECO:0000313" key="3">
    <source>
        <dbReference type="EMBL" id="PVI01591.1"/>
    </source>
</evidence>
<dbReference type="PANTHER" id="PTHR35186">
    <property type="entry name" value="ANK_REP_REGION DOMAIN-CONTAINING PROTEIN"/>
    <property type="match status" value="1"/>
</dbReference>
<organism evidence="3 4">
    <name type="scientific">Periconia macrospinosa</name>
    <dbReference type="NCBI Taxonomy" id="97972"/>
    <lineage>
        <taxon>Eukaryota</taxon>
        <taxon>Fungi</taxon>
        <taxon>Dikarya</taxon>
        <taxon>Ascomycota</taxon>
        <taxon>Pezizomycotina</taxon>
        <taxon>Dothideomycetes</taxon>
        <taxon>Pleosporomycetidae</taxon>
        <taxon>Pleosporales</taxon>
        <taxon>Massarineae</taxon>
        <taxon>Periconiaceae</taxon>
        <taxon>Periconia</taxon>
    </lineage>
</organism>
<dbReference type="PANTHER" id="PTHR35186:SF4">
    <property type="entry name" value="PRION-INHIBITION AND PROPAGATION HELO DOMAIN-CONTAINING PROTEIN"/>
    <property type="match status" value="1"/>
</dbReference>
<dbReference type="OrthoDB" id="3565018at2759"/>
<feature type="signal peptide" evidence="1">
    <location>
        <begin position="1"/>
        <end position="20"/>
    </location>
</feature>
<feature type="domain" description="DUF7580" evidence="2">
    <location>
        <begin position="207"/>
        <end position="560"/>
    </location>
</feature>
<dbReference type="AlphaFoldDB" id="A0A2V1DTW9"/>
<evidence type="ECO:0000259" key="2">
    <source>
        <dbReference type="Pfam" id="PF24476"/>
    </source>
</evidence>
<feature type="chain" id="PRO_5016113834" description="DUF7580 domain-containing protein" evidence="1">
    <location>
        <begin position="21"/>
        <end position="569"/>
    </location>
</feature>
<protein>
    <recommendedName>
        <fullName evidence="2">DUF7580 domain-containing protein</fullName>
    </recommendedName>
</protein>
<accession>A0A2V1DTW9</accession>
<keyword evidence="1" id="KW-0732">Signal</keyword>
<dbReference type="Pfam" id="PF24476">
    <property type="entry name" value="DUF7580"/>
    <property type="match status" value="1"/>
</dbReference>
<evidence type="ECO:0000313" key="4">
    <source>
        <dbReference type="Proteomes" id="UP000244855"/>
    </source>
</evidence>
<dbReference type="EMBL" id="KZ805355">
    <property type="protein sequence ID" value="PVI01591.1"/>
    <property type="molecule type" value="Genomic_DNA"/>
</dbReference>
<reference evidence="3 4" key="1">
    <citation type="journal article" date="2018" name="Sci. Rep.">
        <title>Comparative genomics provides insights into the lifestyle and reveals functional heterogeneity of dark septate endophytic fungi.</title>
        <authorList>
            <person name="Knapp D.G."/>
            <person name="Nemeth J.B."/>
            <person name="Barry K."/>
            <person name="Hainaut M."/>
            <person name="Henrissat B."/>
            <person name="Johnson J."/>
            <person name="Kuo A."/>
            <person name="Lim J.H.P."/>
            <person name="Lipzen A."/>
            <person name="Nolan M."/>
            <person name="Ohm R.A."/>
            <person name="Tamas L."/>
            <person name="Grigoriev I.V."/>
            <person name="Spatafora J.W."/>
            <person name="Nagy L.G."/>
            <person name="Kovacs G.M."/>
        </authorList>
    </citation>
    <scope>NUCLEOTIDE SEQUENCE [LARGE SCALE GENOMIC DNA]</scope>
    <source>
        <strain evidence="3 4">DSE2036</strain>
    </source>
</reference>
<name>A0A2V1DTW9_9PLEO</name>
<sequence length="569" mass="64799">MSGFEVAGVVLGSIPLLISALEHYSNGVSTIKSMKKYEPVFEYIHATFVTNLTIYRNSLEELLSPLALSDLHLYRLLEEKDEAAWEEPDLVSCLKQRLEHSYLPFKSSLKQLNKKVILFGRKLQLDEGFRPPWVSPDGSIDTKQRENFFKNPINRIRGGFNSEKYQQALASVEADINRISKLTSTTIALEPIRLHRKRNTETQYWATFQEYVERLYQSFFARWSTQCSCGCLHEANLRLELRDRKTEQAITFKFLFSLESNTNTPRQPWIWRTVEIEPSGDLAPSQASKTKSIPRVVIQAPSEVQSAWKPCVSTAPAIRDLCKALESSQPQASCIGMLHEVAFKHHIHSLKSPHPQVRNLNRTTLQDILDANAGRGFDIKEKHVPPTRHHPLTLASAVLQLHDTPWLRESWTMQDVFFLNHDQIPLLCNQPYVSKSFTPLADPLPPSPHPNKSKQSIIIKSPIIFALGVALLQLSHAKPINAFATPDDLDAQGNRTFWTDYMIADRLADGLLVRELPNFANATRRCIHCNFEGTVYSLNDEGFRERFYQGVVVPLQQDYDYAQAPLGPE</sequence>
<proteinExistence type="predicted"/>
<gene>
    <name evidence="3" type="ORF">DM02DRAFT_727776</name>
</gene>
<dbReference type="Proteomes" id="UP000244855">
    <property type="component" value="Unassembled WGS sequence"/>
</dbReference>
<dbReference type="InterPro" id="IPR056002">
    <property type="entry name" value="DUF7580"/>
</dbReference>